<comment type="function">
    <text evidence="4 5">Removes the 2'-phosphate from RNA via an intermediate in which the phosphate is ADP-ribosylated by NAD followed by a presumed transesterification to release the RNA and generate ADP-ribose 1''-2''-cyclic phosphate (APPR&gt;P). May function as an ADP-ribosylase.</text>
</comment>
<evidence type="ECO:0000256" key="3">
    <source>
        <dbReference type="ARBA" id="ARBA00023027"/>
    </source>
</evidence>
<proteinExistence type="inferred from homology"/>
<dbReference type="InterPro" id="IPR022928">
    <property type="entry name" value="RNA_2'-PTrans_KptA"/>
</dbReference>
<name>A0A368NG63_9EURY</name>
<dbReference type="EMBL" id="QPHM01000001">
    <property type="protein sequence ID" value="RCU48329.1"/>
    <property type="molecule type" value="Genomic_DNA"/>
</dbReference>
<dbReference type="GO" id="GO:0000215">
    <property type="term" value="F:tRNA 2'-phosphotransferase activity"/>
    <property type="evidence" value="ECO:0007669"/>
    <property type="project" value="TreeGrafter"/>
</dbReference>
<dbReference type="GO" id="GO:0006388">
    <property type="term" value="P:tRNA splicing, via endonucleolytic cleavage and ligation"/>
    <property type="evidence" value="ECO:0007669"/>
    <property type="project" value="UniProtKB-UniRule"/>
</dbReference>
<dbReference type="RefSeq" id="WP_114449963.1">
    <property type="nucleotide sequence ID" value="NZ_QPHM01000001.1"/>
</dbReference>
<sequence length="213" mass="22729">MTDPLRRCPTHGVVDGVCPDCGTAGDVVLTADRRPQLSTFLSDALRHVPGDAGLDLDDAGWTPWADLVAAATDPYPWADAAAVEGVVATDPKGRFERDGAADGSRVRAAYGHSVDVTLDPTDEPIPDELYHGTAPRNVDAIEREGLRPMGRQQVHLSASVADAEAVGRRHAHAADPVVFVVDAAALLDAHRITKRGTETYAVDRVPPAYLTRR</sequence>
<evidence type="ECO:0000256" key="2">
    <source>
        <dbReference type="ARBA" id="ARBA00022679"/>
    </source>
</evidence>
<dbReference type="InterPro" id="IPR042080">
    <property type="entry name" value="RNA_2'-PTrans_N"/>
</dbReference>
<accession>A0A368NG63</accession>
<dbReference type="PANTHER" id="PTHR12684">
    <property type="entry name" value="PUTATIVE PHOSPHOTRANSFERASE"/>
    <property type="match status" value="1"/>
</dbReference>
<organism evidence="6 7">
    <name type="scientific">Haloplanus salinus</name>
    <dbReference type="NCBI Taxonomy" id="1126245"/>
    <lineage>
        <taxon>Archaea</taxon>
        <taxon>Methanobacteriati</taxon>
        <taxon>Methanobacteriota</taxon>
        <taxon>Stenosarchaea group</taxon>
        <taxon>Halobacteria</taxon>
        <taxon>Halobacteriales</taxon>
        <taxon>Haloferacaceae</taxon>
        <taxon>Haloplanus</taxon>
    </lineage>
</organism>
<dbReference type="AlphaFoldDB" id="A0A368NG63"/>
<evidence type="ECO:0000313" key="7">
    <source>
        <dbReference type="Proteomes" id="UP000252189"/>
    </source>
</evidence>
<dbReference type="InterPro" id="IPR002745">
    <property type="entry name" value="Ptrans_KptA/Tpt1"/>
</dbReference>
<dbReference type="Gene3D" id="1.10.10.970">
    <property type="entry name" value="RNA 2'-phosphotransferase, Tpt1/KptA family, N-terminal domain"/>
    <property type="match status" value="1"/>
</dbReference>
<evidence type="ECO:0000256" key="5">
    <source>
        <dbReference type="HAMAP-Rule" id="MF_00299"/>
    </source>
</evidence>
<dbReference type="InterPro" id="IPR042081">
    <property type="entry name" value="RNA_2'-PTrans_C"/>
</dbReference>
<protein>
    <recommendedName>
        <fullName evidence="5">Probable RNA 2'-phosphotransferase</fullName>
        <ecNumber evidence="5">2.7.1.-</ecNumber>
    </recommendedName>
</protein>
<dbReference type="OrthoDB" id="24376at2157"/>
<keyword evidence="7" id="KW-1185">Reference proteome</keyword>
<dbReference type="PANTHER" id="PTHR12684:SF2">
    <property type="entry name" value="TRNA 2'-PHOSPHOTRANSFERASE 1"/>
    <property type="match status" value="1"/>
</dbReference>
<dbReference type="HAMAP" id="MF_00299">
    <property type="entry name" value="KptA"/>
    <property type="match status" value="1"/>
</dbReference>
<dbReference type="SUPFAM" id="SSF56399">
    <property type="entry name" value="ADP-ribosylation"/>
    <property type="match status" value="1"/>
</dbReference>
<keyword evidence="2 5" id="KW-0808">Transferase</keyword>
<dbReference type="GO" id="GO:0003950">
    <property type="term" value="F:NAD+ poly-ADP-ribosyltransferase activity"/>
    <property type="evidence" value="ECO:0007669"/>
    <property type="project" value="InterPro"/>
</dbReference>
<comment type="similarity">
    <text evidence="1 5">Belongs to the KptA/TPT1 family.</text>
</comment>
<gene>
    <name evidence="5" type="primary">kptA</name>
    <name evidence="6" type="ORF">DU504_14065</name>
</gene>
<evidence type="ECO:0000256" key="4">
    <source>
        <dbReference type="ARBA" id="ARBA00025212"/>
    </source>
</evidence>
<dbReference type="Proteomes" id="UP000252189">
    <property type="component" value="Unassembled WGS sequence"/>
</dbReference>
<dbReference type="EC" id="2.7.1.-" evidence="5"/>
<keyword evidence="3 5" id="KW-0520">NAD</keyword>
<evidence type="ECO:0000313" key="6">
    <source>
        <dbReference type="EMBL" id="RCU48329.1"/>
    </source>
</evidence>
<reference evidence="6 7" key="1">
    <citation type="submission" date="2018-07" db="EMBL/GenBank/DDBJ databases">
        <title>Genome sequences of Haloplanus salinus JCM 18368T.</title>
        <authorList>
            <person name="Kim Y.B."/>
            <person name="Roh S.W."/>
        </authorList>
    </citation>
    <scope>NUCLEOTIDE SEQUENCE [LARGE SCALE GENOMIC DNA]</scope>
    <source>
        <strain evidence="6 7">JCM 18368</strain>
    </source>
</reference>
<dbReference type="Gene3D" id="3.20.170.30">
    <property type="match status" value="1"/>
</dbReference>
<evidence type="ECO:0000256" key="1">
    <source>
        <dbReference type="ARBA" id="ARBA00009836"/>
    </source>
</evidence>
<comment type="caution">
    <text evidence="6">The sequence shown here is derived from an EMBL/GenBank/DDBJ whole genome shotgun (WGS) entry which is preliminary data.</text>
</comment>
<dbReference type="Pfam" id="PF01885">
    <property type="entry name" value="PTS_2-RNA"/>
    <property type="match status" value="1"/>
</dbReference>